<comment type="caution">
    <text evidence="1">The sequence shown here is derived from an EMBL/GenBank/DDBJ whole genome shotgun (WGS) entry which is preliminary data.</text>
</comment>
<dbReference type="EMBL" id="ACZI02000002">
    <property type="protein sequence ID" value="EFV12452.1"/>
    <property type="molecule type" value="Genomic_DNA"/>
</dbReference>
<dbReference type="STRING" id="679197.HMPREF9336_02663"/>
<evidence type="ECO:0000313" key="1">
    <source>
        <dbReference type="EMBL" id="EFV12452.1"/>
    </source>
</evidence>
<proteinExistence type="predicted"/>
<dbReference type="AlphaFoldDB" id="E5XT41"/>
<protein>
    <submittedName>
        <fullName evidence="1">Uncharacterized protein</fullName>
    </submittedName>
</protein>
<dbReference type="HOGENOM" id="CLU_1407887_0_0_11"/>
<sequence>MSAVASVLPPEPLFTATFETLASPVRELAYGEAMAFSGEGLTMTVSMDAPRRATGLPQGVDLGEGGACGEVWSAPAHLRVRAENARWGLWHLDHAFAMVSRYDGAPVVDAPNNSRHVAGTPGKGVPDKIEDVMEAQESEHASPTFDTRFGGNVYGVQCDQAQGGRPPAAVEWWLVTEQGPKMIARWRDRPAGS</sequence>
<accession>E5XT41</accession>
<organism evidence="1 2">
    <name type="scientific">Segniliparus rugosus (strain ATCC BAA-974 / DSM 45345 / CCUG 50838 / CIP 108380 / JCM 13579 / CDC 945)</name>
    <dbReference type="NCBI Taxonomy" id="679197"/>
    <lineage>
        <taxon>Bacteria</taxon>
        <taxon>Bacillati</taxon>
        <taxon>Actinomycetota</taxon>
        <taxon>Actinomycetes</taxon>
        <taxon>Mycobacteriales</taxon>
        <taxon>Segniliparaceae</taxon>
        <taxon>Segniliparus</taxon>
    </lineage>
</organism>
<reference evidence="1 2" key="1">
    <citation type="journal article" date="2011" name="Stand. Genomic Sci.">
        <title>High quality draft genome sequence of Segniliparus rugosus CDC 945(T)= (ATCC BAA-974(T)).</title>
        <authorList>
            <person name="Earl A.M."/>
            <person name="Desjardins C.A."/>
            <person name="Fitzgerald M.G."/>
            <person name="Arachchi H.M."/>
            <person name="Zeng Q."/>
            <person name="Mehta T."/>
            <person name="Griggs A."/>
            <person name="Birren B.W."/>
            <person name="Toney N.C."/>
            <person name="Carr J."/>
            <person name="Posey J."/>
            <person name="Butler W.R."/>
        </authorList>
    </citation>
    <scope>NUCLEOTIDE SEQUENCE [LARGE SCALE GENOMIC DNA]</scope>
    <source>
        <strain evidence="2">ATCC BAA-974 / DSM 45345 / CCUG 50838 / CIP 108380 / JCM 13579 / CDC 945</strain>
    </source>
</reference>
<gene>
    <name evidence="1" type="ORF">HMPREF9336_02663</name>
</gene>
<keyword evidence="2" id="KW-1185">Reference proteome</keyword>
<dbReference type="RefSeq" id="WP_007471174.1">
    <property type="nucleotide sequence ID" value="NZ_KI391953.1"/>
</dbReference>
<dbReference type="OrthoDB" id="4166172at2"/>
<evidence type="ECO:0000313" key="2">
    <source>
        <dbReference type="Proteomes" id="UP000004816"/>
    </source>
</evidence>
<name>E5XT41_SEGRC</name>
<dbReference type="Proteomes" id="UP000004816">
    <property type="component" value="Unassembled WGS sequence"/>
</dbReference>